<feature type="domain" description="ABC transporter" evidence="4">
    <location>
        <begin position="2"/>
        <end position="224"/>
    </location>
</feature>
<dbReference type="GO" id="GO:0005524">
    <property type="term" value="F:ATP binding"/>
    <property type="evidence" value="ECO:0007669"/>
    <property type="project" value="UniProtKB-KW"/>
</dbReference>
<proteinExistence type="predicted"/>
<name>A0ABT0XBX9_9ACTN</name>
<dbReference type="InterPro" id="IPR027417">
    <property type="entry name" value="P-loop_NTPase"/>
</dbReference>
<keyword evidence="2" id="KW-0547">Nucleotide-binding</keyword>
<evidence type="ECO:0000313" key="5">
    <source>
        <dbReference type="EMBL" id="MCM2580021.1"/>
    </source>
</evidence>
<dbReference type="Gene3D" id="3.40.50.300">
    <property type="entry name" value="P-loop containing nucleotide triphosphate hydrolases"/>
    <property type="match status" value="1"/>
</dbReference>
<accession>A0ABT0XBX9</accession>
<dbReference type="InterPro" id="IPR003439">
    <property type="entry name" value="ABC_transporter-like_ATP-bd"/>
</dbReference>
<dbReference type="Proteomes" id="UP001167160">
    <property type="component" value="Unassembled WGS sequence"/>
</dbReference>
<dbReference type="SMART" id="SM00382">
    <property type="entry name" value="AAA"/>
    <property type="match status" value="1"/>
</dbReference>
<keyword evidence="6" id="KW-1185">Reference proteome</keyword>
<reference evidence="5" key="1">
    <citation type="journal article" date="2023" name="Int. J. Syst. Evol. Microbiol.">
        <title>Streptomyces meridianus sp. nov. isolated from brackish water of the Tagus estuary in Alcochete, Portugal.</title>
        <authorList>
            <person name="Santos J.D.N."/>
            <person name="Klimek D."/>
            <person name="Calusinska M."/>
            <person name="Lobo Da Cunha A."/>
            <person name="Catita J."/>
            <person name="Goncalves H."/>
            <person name="Gonzalez I."/>
            <person name="Reyes F."/>
            <person name="Lage O.M."/>
        </authorList>
    </citation>
    <scope>NUCLEOTIDE SEQUENCE</scope>
    <source>
        <strain evidence="5">MTZ3.1</strain>
    </source>
</reference>
<dbReference type="SUPFAM" id="SSF52540">
    <property type="entry name" value="P-loop containing nucleoside triphosphate hydrolases"/>
    <property type="match status" value="1"/>
</dbReference>
<dbReference type="CDD" id="cd03255">
    <property type="entry name" value="ABC_MJ0796_LolCDE_FtsE"/>
    <property type="match status" value="1"/>
</dbReference>
<dbReference type="PROSITE" id="PS00211">
    <property type="entry name" value="ABC_TRANSPORTER_1"/>
    <property type="match status" value="1"/>
</dbReference>
<evidence type="ECO:0000313" key="6">
    <source>
        <dbReference type="Proteomes" id="UP001167160"/>
    </source>
</evidence>
<evidence type="ECO:0000256" key="2">
    <source>
        <dbReference type="ARBA" id="ARBA00022741"/>
    </source>
</evidence>
<sequence>MVVVDDAVRTFGRGPTAVHALRGVSFGVRRGELLAVKGRSGAGKTTLLHLIGGLDRPDAGSIRIDGRDLAALSERERLQLRRETVGFVFQSFGLIPVLTAAENVGVPLRLSRTDRKVREERVALLLALVGLSGHAEQRPGELSGGQQQRVAVARALANRPALLIADEPTGQLDAETSLAVMELLHAVVRSEGVTALVATHDPGLLELADRVLELRDGRIVSGNG</sequence>
<dbReference type="PANTHER" id="PTHR24220">
    <property type="entry name" value="IMPORT ATP-BINDING PROTEIN"/>
    <property type="match status" value="1"/>
</dbReference>
<dbReference type="InterPro" id="IPR015854">
    <property type="entry name" value="ABC_transpr_LolD-like"/>
</dbReference>
<evidence type="ECO:0000259" key="4">
    <source>
        <dbReference type="PROSITE" id="PS50893"/>
    </source>
</evidence>
<dbReference type="InterPro" id="IPR003593">
    <property type="entry name" value="AAA+_ATPase"/>
</dbReference>
<dbReference type="Pfam" id="PF00005">
    <property type="entry name" value="ABC_tran"/>
    <property type="match status" value="1"/>
</dbReference>
<keyword evidence="1" id="KW-0813">Transport</keyword>
<dbReference type="PROSITE" id="PS50893">
    <property type="entry name" value="ABC_TRANSPORTER_2"/>
    <property type="match status" value="1"/>
</dbReference>
<gene>
    <name evidence="5" type="ORF">M1E25_22180</name>
</gene>
<keyword evidence="3 5" id="KW-0067">ATP-binding</keyword>
<comment type="caution">
    <text evidence="5">The sequence shown here is derived from an EMBL/GenBank/DDBJ whole genome shotgun (WGS) entry which is preliminary data.</text>
</comment>
<protein>
    <submittedName>
        <fullName evidence="5">ABC transporter ATP-binding protein</fullName>
    </submittedName>
</protein>
<dbReference type="PANTHER" id="PTHR24220:SF685">
    <property type="entry name" value="ABC TRANSPORTER RELATED"/>
    <property type="match status" value="1"/>
</dbReference>
<dbReference type="InterPro" id="IPR017911">
    <property type="entry name" value="MacB-like_ATP-bd"/>
</dbReference>
<dbReference type="InterPro" id="IPR017871">
    <property type="entry name" value="ABC_transporter-like_CS"/>
</dbReference>
<dbReference type="RefSeq" id="WP_251418509.1">
    <property type="nucleotide sequence ID" value="NZ_JAMQGM010000049.1"/>
</dbReference>
<evidence type="ECO:0000256" key="1">
    <source>
        <dbReference type="ARBA" id="ARBA00022448"/>
    </source>
</evidence>
<dbReference type="EMBL" id="JAMQGM010000049">
    <property type="protein sequence ID" value="MCM2580021.1"/>
    <property type="molecule type" value="Genomic_DNA"/>
</dbReference>
<organism evidence="5 6">
    <name type="scientific">Streptomyces meridianus</name>
    <dbReference type="NCBI Taxonomy" id="2938945"/>
    <lineage>
        <taxon>Bacteria</taxon>
        <taxon>Bacillati</taxon>
        <taxon>Actinomycetota</taxon>
        <taxon>Actinomycetes</taxon>
        <taxon>Kitasatosporales</taxon>
        <taxon>Streptomycetaceae</taxon>
        <taxon>Streptomyces</taxon>
    </lineage>
</organism>
<evidence type="ECO:0000256" key="3">
    <source>
        <dbReference type="ARBA" id="ARBA00022840"/>
    </source>
</evidence>